<dbReference type="Pfam" id="PF00563">
    <property type="entry name" value="EAL"/>
    <property type="match status" value="1"/>
</dbReference>
<dbReference type="Gene3D" id="3.10.580.10">
    <property type="entry name" value="CBS-domain"/>
    <property type="match status" value="1"/>
</dbReference>
<dbReference type="InterPro" id="IPR000160">
    <property type="entry name" value="GGDEF_dom"/>
</dbReference>
<dbReference type="InterPro" id="IPR050706">
    <property type="entry name" value="Cyclic-di-GMP_PDE-like"/>
</dbReference>
<name>A0A7G5BUT4_9BACL</name>
<dbReference type="PROSITE" id="PS50883">
    <property type="entry name" value="EAL"/>
    <property type="match status" value="1"/>
</dbReference>
<dbReference type="Gene3D" id="3.30.70.270">
    <property type="match status" value="1"/>
</dbReference>
<dbReference type="InterPro" id="IPR035919">
    <property type="entry name" value="EAL_sf"/>
</dbReference>
<dbReference type="SUPFAM" id="SSF55073">
    <property type="entry name" value="Nucleotide cyclase"/>
    <property type="match status" value="1"/>
</dbReference>
<dbReference type="Pfam" id="PF00571">
    <property type="entry name" value="CBS"/>
    <property type="match status" value="1"/>
</dbReference>
<dbReference type="InterPro" id="IPR029787">
    <property type="entry name" value="Nucleotide_cyclase"/>
</dbReference>
<dbReference type="InterPro" id="IPR000644">
    <property type="entry name" value="CBS_dom"/>
</dbReference>
<evidence type="ECO:0000313" key="4">
    <source>
        <dbReference type="Proteomes" id="UP000515679"/>
    </source>
</evidence>
<accession>A0A7G5BUT4</accession>
<feature type="domain" description="EAL" evidence="1">
    <location>
        <begin position="215"/>
        <end position="465"/>
    </location>
</feature>
<dbReference type="Pfam" id="PF00990">
    <property type="entry name" value="GGDEF"/>
    <property type="match status" value="1"/>
</dbReference>
<dbReference type="CDD" id="cd01949">
    <property type="entry name" value="GGDEF"/>
    <property type="match status" value="1"/>
</dbReference>
<organism evidence="3 4">
    <name type="scientific">Cohnella cholangitidis</name>
    <dbReference type="NCBI Taxonomy" id="2598458"/>
    <lineage>
        <taxon>Bacteria</taxon>
        <taxon>Bacillati</taxon>
        <taxon>Bacillota</taxon>
        <taxon>Bacilli</taxon>
        <taxon>Bacillales</taxon>
        <taxon>Paenibacillaceae</taxon>
        <taxon>Cohnella</taxon>
    </lineage>
</organism>
<dbReference type="InterPro" id="IPR001633">
    <property type="entry name" value="EAL_dom"/>
</dbReference>
<dbReference type="PANTHER" id="PTHR33121:SF76">
    <property type="entry name" value="SIGNALING PROTEIN"/>
    <property type="match status" value="1"/>
</dbReference>
<dbReference type="Proteomes" id="UP000515679">
    <property type="component" value="Chromosome"/>
</dbReference>
<sequence length="805" mass="89263">MESTIVGRGHTNMNEASGWLNPELVTAHWKGRRAVNGEEHDTRNGELGDKSVESLNLQSRGLFIVRWEGGQAPAQSDQAPAIVPLRIRRLLRAVALRFSKLSDSVLRWTMSGASLILTVAFTAEKQQGGTSPEEVPEIAAGRIAFLLRDVMTRVFTDFRYSRRVENGSSLRYGFGWIGSPSAVEAGKDTSPAYLEEALLTAYETAWQRMFFSGNPIRLPLTEYPSLSADSDFKVRYLPIVSLLDGSLYGFEAIPVRKNGGARMNLKEFYENADQEGRLFEVDRRFREAAIRGFPSRNGDVKLFLPVPSKIIFDPRLYPGSTLRRIEAANLRPEHVVLVMVGGEDEQGVTMKAALSHYRNQGFRIALSGIMPSFASLRRMVDMHPDYAQLNVGWISGKGLDPVEESMLQGLIALTRKEQIVLIASGLDQEGLLPALVASGMNYAQGKWLDRGVEDRMVLAPEIQTRIRSEVNRRYQGATGTLSELVEPVKTMSRDISVSEVSRHFELHREGQGIVITDNGRPIGLVMKEKLHQLLSGQFGLPLYWSRSVGKIMDAHPMIVDESITVDQASQMAMAREPDKLYDAVIVTRDGLVTGITSIRSMLEWITQSRMTDAQWANPLTGLPGNEPIHRELVRRLAEGRPFAVLYADLDHFKWYNDQYGFHKGDEVIRFTGETLLDTVRTQTNAECFVGHIGGDDFIVVSSGSDPAEMAREVINRFERGIGAYTGKYVGPVLDRSGRPLEATGLSLSLSLLLCQSTAGWTPDALSERAALLKKKAKQLSGNALVCESIAENVELSPIVADLTTH</sequence>
<evidence type="ECO:0000259" key="1">
    <source>
        <dbReference type="PROSITE" id="PS50883"/>
    </source>
</evidence>
<dbReference type="SUPFAM" id="SSF141868">
    <property type="entry name" value="EAL domain-like"/>
    <property type="match status" value="1"/>
</dbReference>
<dbReference type="SUPFAM" id="SSF54631">
    <property type="entry name" value="CBS-domain pair"/>
    <property type="match status" value="1"/>
</dbReference>
<reference evidence="3 4" key="1">
    <citation type="submission" date="2019-07" db="EMBL/GenBank/DDBJ databases">
        <authorList>
            <person name="Kim J.K."/>
            <person name="Cheong H.-M."/>
            <person name="Choi Y."/>
            <person name="Hwang K.J."/>
            <person name="Lee S."/>
            <person name="Choi C."/>
        </authorList>
    </citation>
    <scope>NUCLEOTIDE SEQUENCE [LARGE SCALE GENOMIC DNA]</scope>
    <source>
        <strain evidence="3 4">KS 22</strain>
    </source>
</reference>
<gene>
    <name evidence="3" type="ORF">FPL14_05490</name>
</gene>
<dbReference type="InterPro" id="IPR046342">
    <property type="entry name" value="CBS_dom_sf"/>
</dbReference>
<dbReference type="AlphaFoldDB" id="A0A7G5BUT4"/>
<dbReference type="PROSITE" id="PS50887">
    <property type="entry name" value="GGDEF"/>
    <property type="match status" value="1"/>
</dbReference>
<dbReference type="SMART" id="SM00267">
    <property type="entry name" value="GGDEF"/>
    <property type="match status" value="1"/>
</dbReference>
<keyword evidence="4" id="KW-1185">Reference proteome</keyword>
<dbReference type="EMBL" id="CP041969">
    <property type="protein sequence ID" value="QMV40718.1"/>
    <property type="molecule type" value="Genomic_DNA"/>
</dbReference>
<protein>
    <submittedName>
        <fullName evidence="3">EAL domain-containing protein</fullName>
    </submittedName>
</protein>
<dbReference type="KEGG" id="cchl:FPL14_05490"/>
<dbReference type="GO" id="GO:0071111">
    <property type="term" value="F:cyclic-guanylate-specific phosphodiesterase activity"/>
    <property type="evidence" value="ECO:0007669"/>
    <property type="project" value="InterPro"/>
</dbReference>
<dbReference type="SMART" id="SM00052">
    <property type="entry name" value="EAL"/>
    <property type="match status" value="1"/>
</dbReference>
<dbReference type="PANTHER" id="PTHR33121">
    <property type="entry name" value="CYCLIC DI-GMP PHOSPHODIESTERASE PDEF"/>
    <property type="match status" value="1"/>
</dbReference>
<dbReference type="NCBIfam" id="TIGR00254">
    <property type="entry name" value="GGDEF"/>
    <property type="match status" value="1"/>
</dbReference>
<dbReference type="InterPro" id="IPR043128">
    <property type="entry name" value="Rev_trsase/Diguanyl_cyclase"/>
</dbReference>
<proteinExistence type="predicted"/>
<evidence type="ECO:0000259" key="2">
    <source>
        <dbReference type="PROSITE" id="PS50887"/>
    </source>
</evidence>
<dbReference type="Gene3D" id="3.20.20.450">
    <property type="entry name" value="EAL domain"/>
    <property type="match status" value="1"/>
</dbReference>
<feature type="domain" description="GGDEF" evidence="2">
    <location>
        <begin position="640"/>
        <end position="789"/>
    </location>
</feature>
<evidence type="ECO:0000313" key="3">
    <source>
        <dbReference type="EMBL" id="QMV40718.1"/>
    </source>
</evidence>